<proteinExistence type="predicted"/>
<dbReference type="SUPFAM" id="SSF53474">
    <property type="entry name" value="alpha/beta-Hydrolases"/>
    <property type="match status" value="1"/>
</dbReference>
<dbReference type="Gene3D" id="3.40.50.1820">
    <property type="entry name" value="alpha/beta hydrolase"/>
    <property type="match status" value="1"/>
</dbReference>
<evidence type="ECO:0000256" key="1">
    <source>
        <dbReference type="SAM" id="Phobius"/>
    </source>
</evidence>
<reference evidence="2 3" key="1">
    <citation type="submission" date="2018-06" db="EMBL/GenBank/DDBJ databases">
        <authorList>
            <consortium name="Pathogen Informatics"/>
            <person name="Doyle S."/>
        </authorList>
    </citation>
    <scope>NUCLEOTIDE SEQUENCE [LARGE SCALE GENOMIC DNA]</scope>
    <source>
        <strain evidence="2 3">NCTC13149</strain>
    </source>
</reference>
<dbReference type="GO" id="GO:0016787">
    <property type="term" value="F:hydrolase activity"/>
    <property type="evidence" value="ECO:0007669"/>
    <property type="project" value="UniProtKB-KW"/>
</dbReference>
<keyword evidence="1" id="KW-1133">Transmembrane helix</keyword>
<dbReference type="RefSeq" id="WP_019034211.1">
    <property type="nucleotide sequence ID" value="NZ_UGSZ01000001.1"/>
</dbReference>
<feature type="transmembrane region" description="Helical" evidence="1">
    <location>
        <begin position="146"/>
        <end position="166"/>
    </location>
</feature>
<sequence>MKIENIILKIYNKVKDLFRSNFGSTKGAERILKIFISLFYATDHYSYLTDFKVPTIISIIIFAFIIYLILSIISFLGKYLIILLQRTKPINLTVYILLFIGGKYFLDNSLNLYLKDWQSYLLLFCACAILIIFAKSFISLFKNKRNLALIFFLPSFCLVFLGIYFYSFPGFQRSALKLAEFKKDKVVERATAYESKEIFYKGPEVSLNSYVSYGGLTKKVRDFYFKKKLNQVEVKGKVYLPKNQKEAPLLFVVHGNHRMTTKNYLGYDYLGKYLSQRGVAVVSVDMNMLNSFYKYSLKNENDARAVLLLENIKYLLSENRNENSKFYKAFDSENIALMGHSRGGEAICIANNFNKLNKNPDNGNIRFNYGFNIKGLIAVAPTFGQYEPCDRELKLWDVNYLTIAGTNDCDVTSFEGQMQYDNIGFSPNSDKFKTAVYVGYANHGNFNSLWGDFDLQPPEGLDINRKELLNQLSQKRILSIYTYNFLENIFGKSFNRDLFKYGPYNYKDFPKTTYYSRYKDSTYENICDFEEDTNLQSASTFGDYIDFSNFSDIYEGANSYGEDKGKNNCVFLSTNDKSRYQIFLRNIPQKRQFLVFDLENFEEINDYDGFKIKISDMVGESASLNIKDYFPAYPPTKVYLYKSDHVFDDYKNYSAPISLRIDLEDFKNNNPLINLEEISNIEFDFDKSIGQISLDNIGFAN</sequence>
<dbReference type="OrthoDB" id="9808543at2"/>
<keyword evidence="2" id="KW-0378">Hydrolase</keyword>
<dbReference type="EMBL" id="UGSZ01000001">
    <property type="protein sequence ID" value="SUB56311.1"/>
    <property type="molecule type" value="Genomic_DNA"/>
</dbReference>
<name>A0A379C2L5_9FIRM</name>
<feature type="transmembrane region" description="Helical" evidence="1">
    <location>
        <begin position="117"/>
        <end position="134"/>
    </location>
</feature>
<protein>
    <submittedName>
        <fullName evidence="2">Predicted dienelactone hydrolase</fullName>
    </submittedName>
</protein>
<feature type="transmembrane region" description="Helical" evidence="1">
    <location>
        <begin position="89"/>
        <end position="105"/>
    </location>
</feature>
<organism evidence="2 3">
    <name type="scientific">Peptoniphilus lacrimalis</name>
    <dbReference type="NCBI Taxonomy" id="33031"/>
    <lineage>
        <taxon>Bacteria</taxon>
        <taxon>Bacillati</taxon>
        <taxon>Bacillota</taxon>
        <taxon>Tissierellia</taxon>
        <taxon>Tissierellales</taxon>
        <taxon>Peptoniphilaceae</taxon>
        <taxon>Peptoniphilus</taxon>
    </lineage>
</organism>
<gene>
    <name evidence="2" type="ORF">NCTC13149_00081</name>
</gene>
<dbReference type="AlphaFoldDB" id="A0A379C2L5"/>
<evidence type="ECO:0000313" key="2">
    <source>
        <dbReference type="EMBL" id="SUB56311.1"/>
    </source>
</evidence>
<feature type="transmembrane region" description="Helical" evidence="1">
    <location>
        <begin position="56"/>
        <end position="77"/>
    </location>
</feature>
<evidence type="ECO:0000313" key="3">
    <source>
        <dbReference type="Proteomes" id="UP000255517"/>
    </source>
</evidence>
<dbReference type="InterPro" id="IPR029058">
    <property type="entry name" value="AB_hydrolase_fold"/>
</dbReference>
<keyword evidence="1" id="KW-0472">Membrane</keyword>
<dbReference type="STRING" id="1122949.GCA_000378725_00152"/>
<keyword evidence="1" id="KW-0812">Transmembrane</keyword>
<accession>A0A379C2L5</accession>
<dbReference type="Proteomes" id="UP000255517">
    <property type="component" value="Unassembled WGS sequence"/>
</dbReference>